<dbReference type="RefSeq" id="WP_232134039.1">
    <property type="nucleotide sequence ID" value="NZ_CP089507.1"/>
</dbReference>
<keyword evidence="1" id="KW-0732">Signal</keyword>
<organism evidence="2 3">
    <name type="scientific">Luteimonas fraxinea</name>
    <dbReference type="NCBI Taxonomy" id="2901869"/>
    <lineage>
        <taxon>Bacteria</taxon>
        <taxon>Pseudomonadati</taxon>
        <taxon>Pseudomonadota</taxon>
        <taxon>Gammaproteobacteria</taxon>
        <taxon>Lysobacterales</taxon>
        <taxon>Lysobacteraceae</taxon>
        <taxon>Luteimonas</taxon>
    </lineage>
</organism>
<proteinExistence type="predicted"/>
<feature type="chain" id="PRO_5046309048" evidence="1">
    <location>
        <begin position="24"/>
        <end position="289"/>
    </location>
</feature>
<evidence type="ECO:0000256" key="1">
    <source>
        <dbReference type="SAM" id="SignalP"/>
    </source>
</evidence>
<dbReference type="Proteomes" id="UP001430360">
    <property type="component" value="Unassembled WGS sequence"/>
</dbReference>
<accession>A0ABS8U700</accession>
<protein>
    <submittedName>
        <fullName evidence="2">Energy transducer TonB</fullName>
    </submittedName>
</protein>
<reference evidence="2" key="2">
    <citation type="journal article" date="2022" name="Syst. Appl. Microbiol.">
        <title>Physiological and genomic characterisation of Luteimonas fraxinea sp. nov., a bacterial species associated with trees tolerant to ash dieback.</title>
        <authorList>
            <person name="Ulrich K."/>
            <person name="Becker R."/>
            <person name="Behrendt U."/>
            <person name="Kube M."/>
            <person name="Schneck V."/>
            <person name="Ulrich A."/>
        </authorList>
    </citation>
    <scope>NUCLEOTIDE SEQUENCE</scope>
    <source>
        <strain evidence="2">A1P009</strain>
    </source>
</reference>
<keyword evidence="3" id="KW-1185">Reference proteome</keyword>
<evidence type="ECO:0000313" key="3">
    <source>
        <dbReference type="Proteomes" id="UP001430360"/>
    </source>
</evidence>
<evidence type="ECO:0000313" key="2">
    <source>
        <dbReference type="EMBL" id="MCD9095496.1"/>
    </source>
</evidence>
<reference evidence="2" key="1">
    <citation type="submission" date="2021-12" db="EMBL/GenBank/DDBJ databases">
        <authorList>
            <person name="Ulrich A."/>
        </authorList>
    </citation>
    <scope>NUCLEOTIDE SEQUENCE</scope>
    <source>
        <strain evidence="2">A1P009</strain>
    </source>
</reference>
<sequence length="289" mass="30846">MKLQRVFGVLLSIVCLVPLIATAQSAREMRQQVEGSILVTGHVDIALDGSISDYALDQQGKLPEHVVGLIGRAMPALRFEPVLSEGVPVLARAKMSLRLVATPAADGNMTIAIKGASFGEEFSPDDTGRVQAIEMSPPRYPMNIAQIGGKGTVYLLVKVGRDGHVQDAAAEQTNLTALGSARQMDAIRRGLEKAALDKAKEWTFSPPTTGDAVSSDYWVVRVPVDFTLSESGRRPADSAYGQWVGYVPGAQTRPTWAMPDPPGFSPDALASGALHAGQSRFRLLTPLQG</sequence>
<dbReference type="SUPFAM" id="SSF74653">
    <property type="entry name" value="TolA/TonB C-terminal domain"/>
    <property type="match status" value="1"/>
</dbReference>
<feature type="signal peptide" evidence="1">
    <location>
        <begin position="1"/>
        <end position="23"/>
    </location>
</feature>
<dbReference type="EMBL" id="JAJQKU010000001">
    <property type="protein sequence ID" value="MCD9095496.1"/>
    <property type="molecule type" value="Genomic_DNA"/>
</dbReference>
<gene>
    <name evidence="2" type="ORF">LTT95_00880</name>
</gene>
<comment type="caution">
    <text evidence="2">The sequence shown here is derived from an EMBL/GenBank/DDBJ whole genome shotgun (WGS) entry which is preliminary data.</text>
</comment>
<dbReference type="Gene3D" id="3.30.1150.10">
    <property type="match status" value="1"/>
</dbReference>
<name>A0ABS8U700_9GAMM</name>